<dbReference type="OrthoDB" id="19619at2759"/>
<keyword evidence="5" id="KW-1185">Reference proteome</keyword>
<evidence type="ECO:0000256" key="1">
    <source>
        <dbReference type="ARBA" id="ARBA00004173"/>
    </source>
</evidence>
<reference evidence="4" key="1">
    <citation type="submission" date="2021-06" db="EMBL/GenBank/DDBJ databases">
        <authorList>
            <person name="Kallberg Y."/>
            <person name="Tangrot J."/>
            <person name="Rosling A."/>
        </authorList>
    </citation>
    <scope>NUCLEOTIDE SEQUENCE</scope>
    <source>
        <strain evidence="4">MT106</strain>
    </source>
</reference>
<dbReference type="InterPro" id="IPR032710">
    <property type="entry name" value="NTF2-like_dom_sf"/>
</dbReference>
<name>A0A9N9CKM7_9GLOM</name>
<dbReference type="SUPFAM" id="SSF54427">
    <property type="entry name" value="NTF2-like"/>
    <property type="match status" value="1"/>
</dbReference>
<dbReference type="Proteomes" id="UP000789831">
    <property type="component" value="Unassembled WGS sequence"/>
</dbReference>
<dbReference type="PANTHER" id="PTHR28554">
    <property type="entry name" value="39S RIBOSOMAL PROTEIN L45, MITOCHONDRIAL"/>
    <property type="match status" value="1"/>
</dbReference>
<evidence type="ECO:0000256" key="3">
    <source>
        <dbReference type="ARBA" id="ARBA00023128"/>
    </source>
</evidence>
<evidence type="ECO:0000313" key="4">
    <source>
        <dbReference type="EMBL" id="CAG8605204.1"/>
    </source>
</evidence>
<proteinExistence type="predicted"/>
<dbReference type="InterPro" id="IPR051975">
    <property type="entry name" value="mtLSU_mL45"/>
</dbReference>
<dbReference type="PANTHER" id="PTHR28554:SF1">
    <property type="entry name" value="LARGE RIBOSOMAL SUBUNIT PROTEIN ML45"/>
    <property type="match status" value="1"/>
</dbReference>
<organism evidence="4 5">
    <name type="scientific">Ambispora gerdemannii</name>
    <dbReference type="NCBI Taxonomy" id="144530"/>
    <lineage>
        <taxon>Eukaryota</taxon>
        <taxon>Fungi</taxon>
        <taxon>Fungi incertae sedis</taxon>
        <taxon>Mucoromycota</taxon>
        <taxon>Glomeromycotina</taxon>
        <taxon>Glomeromycetes</taxon>
        <taxon>Archaeosporales</taxon>
        <taxon>Ambisporaceae</taxon>
        <taxon>Ambispora</taxon>
    </lineage>
</organism>
<accession>A0A9N9CKM7</accession>
<dbReference type="InterPro" id="IPR024621">
    <property type="entry name" value="Mba1"/>
</dbReference>
<dbReference type="Gene3D" id="3.10.450.240">
    <property type="match status" value="1"/>
</dbReference>
<evidence type="ECO:0000313" key="5">
    <source>
        <dbReference type="Proteomes" id="UP000789831"/>
    </source>
</evidence>
<comment type="caution">
    <text evidence="4">The sequence shown here is derived from an EMBL/GenBank/DDBJ whole genome shotgun (WGS) entry which is preliminary data.</text>
</comment>
<evidence type="ECO:0000256" key="2">
    <source>
        <dbReference type="ARBA" id="ARBA00022946"/>
    </source>
</evidence>
<dbReference type="GO" id="GO:0005743">
    <property type="term" value="C:mitochondrial inner membrane"/>
    <property type="evidence" value="ECO:0007669"/>
    <property type="project" value="InterPro"/>
</dbReference>
<dbReference type="EMBL" id="CAJVPL010002273">
    <property type="protein sequence ID" value="CAG8605204.1"/>
    <property type="molecule type" value="Genomic_DNA"/>
</dbReference>
<keyword evidence="2" id="KW-0809">Transit peptide</keyword>
<protein>
    <submittedName>
        <fullName evidence="4">8486_t:CDS:1</fullName>
    </submittedName>
</protein>
<keyword evidence="3" id="KW-0496">Mitochondrion</keyword>
<sequence>MATLIITTQKKFIKISSPLSPLLQQNMSPCCLTTKLSSLSLRRQSSRNYFVVHSPSSLQVSSSSLNNSISQQKKSFSLLNRTATVIVPPHLRQKMPKQQSRHANTSIRLRYDDFGIIDPFSQPAKMPSPLKPLFYYVIYRRLSNFFKNTFNVGLMYLAERKSKNVERWNPIRFKKNALDKYKEMNLHYAAGNLKALSKICHEQMTLKSQLKQRTIGNYIWEFLDLVDRPKIVNIRSVQLGAYAELTLQQVIVRFHSEQNGKLIGGGPTKYYKVLEHVVFQRCLWENEPNWLIYGYYFLPMPQLPPLPPDYILGKGTAEGESTYKKILNKVL</sequence>
<gene>
    <name evidence="4" type="ORF">AGERDE_LOCUS9304</name>
</gene>
<feature type="non-terminal residue" evidence="4">
    <location>
        <position position="1"/>
    </location>
</feature>
<dbReference type="AlphaFoldDB" id="A0A9N9CKM7"/>
<dbReference type="GO" id="GO:0032979">
    <property type="term" value="P:protein insertion into mitochondrial inner membrane from matrix"/>
    <property type="evidence" value="ECO:0007669"/>
    <property type="project" value="InterPro"/>
</dbReference>
<dbReference type="Pfam" id="PF07961">
    <property type="entry name" value="MBA1"/>
    <property type="match status" value="1"/>
</dbReference>
<comment type="subcellular location">
    <subcellularLocation>
        <location evidence="1">Mitochondrion</location>
    </subcellularLocation>
</comment>